<evidence type="ECO:0000313" key="1">
    <source>
        <dbReference type="EMBL" id="BAU73096.1"/>
    </source>
</evidence>
<dbReference type="Proteomes" id="UP000218554">
    <property type="component" value="Chromosome"/>
</dbReference>
<protein>
    <submittedName>
        <fullName evidence="1">Uncharacterized protein</fullName>
    </submittedName>
</protein>
<dbReference type="EMBL" id="AP014862">
    <property type="protein sequence ID" value="BAU73096.1"/>
    <property type="molecule type" value="Genomic_DNA"/>
</dbReference>
<gene>
    <name evidence="1" type="ORF">KF707C_14080</name>
</gene>
<keyword evidence="2" id="KW-1185">Reference proteome</keyword>
<accession>A0AAD1BWT8</accession>
<organism evidence="1 2">
    <name type="scientific">Metapseudomonas furukawaii</name>
    <name type="common">Pseudomonas furukawaii</name>
    <dbReference type="NCBI Taxonomy" id="1149133"/>
    <lineage>
        <taxon>Bacteria</taxon>
        <taxon>Pseudomonadati</taxon>
        <taxon>Pseudomonadota</taxon>
        <taxon>Gammaproteobacteria</taxon>
        <taxon>Pseudomonadales</taxon>
        <taxon>Pseudomonadaceae</taxon>
        <taxon>Metapseudomonas</taxon>
    </lineage>
</organism>
<sequence>MGRSFTKLNDFAVYLGAIKRMMRHLANRPIGCVRGNHSAFLCND</sequence>
<name>A0AAD1BWT8_METFU</name>
<reference evidence="1 2" key="2">
    <citation type="journal article" date="2017" name="Int. J. Syst. Evol. Microbiol.">
        <title>Pseudomonas furukawaii sp. nov., a polychlorinated biphenyl-degrading bacterium isolated from biphenyl-contaminated soil in Japan.</title>
        <authorList>
            <person name="Kimura N."/>
            <person name="Watanabe T."/>
            <person name="Suenaga H."/>
            <person name="Fujihara H."/>
            <person name="Futagami T."/>
            <person name="Goto M."/>
            <person name="Hanada S."/>
            <person name="Hirose J."/>
        </authorList>
    </citation>
    <scope>NUCLEOTIDE SEQUENCE [LARGE SCALE GENOMIC DNA]</scope>
    <source>
        <strain evidence="2">DSM 10086 / NBRC 110670 / KF707</strain>
    </source>
</reference>
<evidence type="ECO:0000313" key="2">
    <source>
        <dbReference type="Proteomes" id="UP000218554"/>
    </source>
</evidence>
<reference evidence="2" key="1">
    <citation type="submission" date="2015-05" db="EMBL/GenBank/DDBJ databases">
        <title>Draft genome sequencing of a biphenyl-degrading bacterium, Pseudomonas balearica KF707 (=NBRC110670).</title>
        <authorList>
            <person name="Kimura N."/>
            <person name="Hirose J."/>
            <person name="Watanabe T."/>
            <person name="Suenaga H."/>
            <person name="Fujihara H."/>
            <person name="Noguchi M."/>
            <person name="Hashimoto M."/>
            <person name="Shimodaira J."/>
            <person name="Tsuchikane K."/>
            <person name="Hosoyama A."/>
            <person name="Yamazoe A."/>
            <person name="Fujita N."/>
            <person name="Furukawa K."/>
        </authorList>
    </citation>
    <scope>NUCLEOTIDE SEQUENCE [LARGE SCALE GENOMIC DNA]</scope>
    <source>
        <strain evidence="2">DSM 10086 / NBRC 110670 / KF707</strain>
    </source>
</reference>
<dbReference type="AlphaFoldDB" id="A0AAD1BWT8"/>
<proteinExistence type="predicted"/>
<dbReference type="KEGG" id="pfuw:KF707C_14080"/>